<proteinExistence type="predicted"/>
<gene>
    <name evidence="1" type="ORF">ES332_A11G112700v1</name>
</gene>
<keyword evidence="2" id="KW-1185">Reference proteome</keyword>
<protein>
    <submittedName>
        <fullName evidence="1">Uncharacterized protein</fullName>
    </submittedName>
</protein>
<dbReference type="Proteomes" id="UP000322667">
    <property type="component" value="Chromosome A11"/>
</dbReference>
<accession>A0A5D2N9L0</accession>
<name>A0A5D2N9L0_GOSTO</name>
<dbReference type="AlphaFoldDB" id="A0A5D2N9L0"/>
<dbReference type="EMBL" id="CM017620">
    <property type="protein sequence ID" value="TYI00134.1"/>
    <property type="molecule type" value="Genomic_DNA"/>
</dbReference>
<organism evidence="1 2">
    <name type="scientific">Gossypium tomentosum</name>
    <name type="common">Hawaiian cotton</name>
    <name type="synonym">Gossypium sandvicense</name>
    <dbReference type="NCBI Taxonomy" id="34277"/>
    <lineage>
        <taxon>Eukaryota</taxon>
        <taxon>Viridiplantae</taxon>
        <taxon>Streptophyta</taxon>
        <taxon>Embryophyta</taxon>
        <taxon>Tracheophyta</taxon>
        <taxon>Spermatophyta</taxon>
        <taxon>Magnoliopsida</taxon>
        <taxon>eudicotyledons</taxon>
        <taxon>Gunneridae</taxon>
        <taxon>Pentapetalae</taxon>
        <taxon>rosids</taxon>
        <taxon>malvids</taxon>
        <taxon>Malvales</taxon>
        <taxon>Malvaceae</taxon>
        <taxon>Malvoideae</taxon>
        <taxon>Gossypium</taxon>
    </lineage>
</organism>
<evidence type="ECO:0000313" key="2">
    <source>
        <dbReference type="Proteomes" id="UP000322667"/>
    </source>
</evidence>
<evidence type="ECO:0000313" key="1">
    <source>
        <dbReference type="EMBL" id="TYI00134.1"/>
    </source>
</evidence>
<reference evidence="1 2" key="1">
    <citation type="submission" date="2019-07" db="EMBL/GenBank/DDBJ databases">
        <title>WGS assembly of Gossypium tomentosum.</title>
        <authorList>
            <person name="Chen Z.J."/>
            <person name="Sreedasyam A."/>
            <person name="Ando A."/>
            <person name="Song Q."/>
            <person name="De L."/>
            <person name="Hulse-Kemp A."/>
            <person name="Ding M."/>
            <person name="Ye W."/>
            <person name="Kirkbride R."/>
            <person name="Jenkins J."/>
            <person name="Plott C."/>
            <person name="Lovell J."/>
            <person name="Lin Y.-M."/>
            <person name="Vaughn R."/>
            <person name="Liu B."/>
            <person name="Li W."/>
            <person name="Simpson S."/>
            <person name="Scheffler B."/>
            <person name="Saski C."/>
            <person name="Grover C."/>
            <person name="Hu G."/>
            <person name="Conover J."/>
            <person name="Carlson J."/>
            <person name="Shu S."/>
            <person name="Boston L."/>
            <person name="Williams M."/>
            <person name="Peterson D."/>
            <person name="Mcgee K."/>
            <person name="Jones D."/>
            <person name="Wendel J."/>
            <person name="Stelly D."/>
            <person name="Grimwood J."/>
            <person name="Schmutz J."/>
        </authorList>
    </citation>
    <scope>NUCLEOTIDE SEQUENCE [LARGE SCALE GENOMIC DNA]</scope>
    <source>
        <strain evidence="1">7179.01</strain>
    </source>
</reference>
<sequence length="68" mass="7683">MSKVRTLTNQQAFNLWLSSQSSRHFAFTCCTFSNSHQVTFSFFLPFFIPSPSSSGNFPPSTSSFLHLL</sequence>